<dbReference type="PANTHER" id="PTHR39962:SF1">
    <property type="entry name" value="LPXI FAMILY PROTEIN"/>
    <property type="match status" value="1"/>
</dbReference>
<dbReference type="PANTHER" id="PTHR39962">
    <property type="entry name" value="BLL4848 PROTEIN"/>
    <property type="match status" value="1"/>
</dbReference>
<evidence type="ECO:0000313" key="3">
    <source>
        <dbReference type="EMBL" id="MBS9720502.1"/>
    </source>
</evidence>
<keyword evidence="4" id="KW-1185">Reference proteome</keyword>
<accession>A0ABS5RU74</accession>
<sequence>MTAATMSDTQPSGLLPPGSRVGIVAGSGSLPVNVAQSLALAGLQPFVVILENEADRLLELKHHQHVVLPIESAAVAFDHMKAAGVTHAVLAGGVARRPRLTALKWTPRVLKVLPRLAIELALGDDGLLRAVMRHIENAGIRVVGAHEVVPDLLARSGAMTLVAPGAEDERNIKAALEAAKAIGRMDIGQAAIAIGGRAVALEGIEGTDGLLERMIPMRNHGRLAGKTGGVLVKCAKPSQDLRADLPAIGPKTVLDAKRAGLRGIAVESNRAFVLDFSQTVAAADEAGLFISGIEVEP</sequence>
<protein>
    <submittedName>
        <fullName evidence="3">UDP-2,3-diacylglucosamine diphosphatase LpxI</fullName>
        <ecNumber evidence="3">3.6.1.54</ecNumber>
    </submittedName>
</protein>
<dbReference type="Pfam" id="PF06230">
    <property type="entry name" value="LpxI_C"/>
    <property type="match status" value="1"/>
</dbReference>
<proteinExistence type="predicted"/>
<evidence type="ECO:0000313" key="4">
    <source>
        <dbReference type="Proteomes" id="UP001297272"/>
    </source>
</evidence>
<comment type="caution">
    <text evidence="3">The sequence shown here is derived from an EMBL/GenBank/DDBJ whole genome shotgun (WGS) entry which is preliminary data.</text>
</comment>
<gene>
    <name evidence="3" type="primary">lpxI</name>
    <name evidence="3" type="ORF">JYU29_07370</name>
</gene>
<evidence type="ECO:0000259" key="1">
    <source>
        <dbReference type="Pfam" id="PF06230"/>
    </source>
</evidence>
<dbReference type="Gene3D" id="3.40.50.20">
    <property type="match status" value="1"/>
</dbReference>
<dbReference type="EMBL" id="JAFMNX010000001">
    <property type="protein sequence ID" value="MBS9720502.1"/>
    <property type="molecule type" value="Genomic_DNA"/>
</dbReference>
<dbReference type="InterPro" id="IPR053174">
    <property type="entry name" value="LpxI"/>
</dbReference>
<dbReference type="InterPro" id="IPR043167">
    <property type="entry name" value="LpxI_C_sf"/>
</dbReference>
<feature type="domain" description="LpxI C-terminal" evidence="1">
    <location>
        <begin position="156"/>
        <end position="290"/>
    </location>
</feature>
<evidence type="ECO:0000259" key="2">
    <source>
        <dbReference type="Pfam" id="PF17930"/>
    </source>
</evidence>
<dbReference type="InterPro" id="IPR041255">
    <property type="entry name" value="LpxI_N"/>
</dbReference>
<dbReference type="Proteomes" id="UP001297272">
    <property type="component" value="Unassembled WGS sequence"/>
</dbReference>
<dbReference type="GO" id="GO:0016787">
    <property type="term" value="F:hydrolase activity"/>
    <property type="evidence" value="ECO:0007669"/>
    <property type="project" value="UniProtKB-KW"/>
</dbReference>
<reference evidence="3 4" key="1">
    <citation type="submission" date="2021-03" db="EMBL/GenBank/DDBJ databases">
        <title>Tianweitania aestuarii sp. nov., isolated from a tidal flat.</title>
        <authorList>
            <person name="Park S."/>
            <person name="Yoon J.-H."/>
        </authorList>
    </citation>
    <scope>NUCLEOTIDE SEQUENCE [LARGE SCALE GENOMIC DNA]</scope>
    <source>
        <strain evidence="3 4">BSSL-BM11</strain>
    </source>
</reference>
<keyword evidence="3" id="KW-0378">Hydrolase</keyword>
<dbReference type="Pfam" id="PF17930">
    <property type="entry name" value="LpxI_N"/>
    <property type="match status" value="1"/>
</dbReference>
<dbReference type="EC" id="3.6.1.54" evidence="3"/>
<organism evidence="3 4">
    <name type="scientific">Tianweitania aestuarii</name>
    <dbReference type="NCBI Taxonomy" id="2814886"/>
    <lineage>
        <taxon>Bacteria</taxon>
        <taxon>Pseudomonadati</taxon>
        <taxon>Pseudomonadota</taxon>
        <taxon>Alphaproteobacteria</taxon>
        <taxon>Hyphomicrobiales</taxon>
        <taxon>Phyllobacteriaceae</taxon>
        <taxon>Tianweitania</taxon>
    </lineage>
</organism>
<name>A0ABS5RU74_9HYPH</name>
<dbReference type="InterPro" id="IPR010415">
    <property type="entry name" value="LpxI_C"/>
</dbReference>
<feature type="domain" description="LpxI N-terminal" evidence="2">
    <location>
        <begin position="20"/>
        <end position="152"/>
    </location>
</feature>
<dbReference type="Gene3D" id="3.40.140.80">
    <property type="match status" value="1"/>
</dbReference>